<dbReference type="Proteomes" id="UP000220102">
    <property type="component" value="Unassembled WGS sequence"/>
</dbReference>
<dbReference type="RefSeq" id="WP_098075023.1">
    <property type="nucleotide sequence ID" value="NZ_PDEQ01000003.1"/>
</dbReference>
<keyword evidence="2" id="KW-1185">Reference proteome</keyword>
<organism evidence="1 2">
    <name type="scientific">Longibacter salinarum</name>
    <dbReference type="NCBI Taxonomy" id="1850348"/>
    <lineage>
        <taxon>Bacteria</taxon>
        <taxon>Pseudomonadati</taxon>
        <taxon>Rhodothermota</taxon>
        <taxon>Rhodothermia</taxon>
        <taxon>Rhodothermales</taxon>
        <taxon>Salisaetaceae</taxon>
        <taxon>Longibacter</taxon>
    </lineage>
</organism>
<name>A0A2A8CYQ0_9BACT</name>
<sequence>MHRFDAAPVRPIIFSPDMVRLILDGDKVQTRRVISPTPERVLRIDRSGSSLSVTARCEGESDLVDINCPHARDDVLWVRESWAATFRVGGDEVSWDRTARDTRTEKRCTSLRYEADALDLPQRSGEWVSPIFMPRWAARLSVRIDDVRAEQLQDLSAFDVTDEGLPLRPAAGALTARHDALDPPQAAFRSRWDHFQRRGGPTWDENPWVWVFSFTPGRL</sequence>
<reference evidence="1 2" key="1">
    <citation type="submission" date="2017-10" db="EMBL/GenBank/DDBJ databases">
        <title>Draft genome of Longibacter Salinarum.</title>
        <authorList>
            <person name="Goh K.M."/>
            <person name="Shamsir M.S."/>
            <person name="Lim S.W."/>
        </authorList>
    </citation>
    <scope>NUCLEOTIDE SEQUENCE [LARGE SCALE GENOMIC DNA]</scope>
    <source>
        <strain evidence="1 2">KCTC 52045</strain>
    </source>
</reference>
<gene>
    <name evidence="1" type="ORF">CRI94_07300</name>
</gene>
<comment type="caution">
    <text evidence="1">The sequence shown here is derived from an EMBL/GenBank/DDBJ whole genome shotgun (WGS) entry which is preliminary data.</text>
</comment>
<evidence type="ECO:0000313" key="2">
    <source>
        <dbReference type="Proteomes" id="UP000220102"/>
    </source>
</evidence>
<proteinExistence type="predicted"/>
<dbReference type="OrthoDB" id="72471at2"/>
<evidence type="ECO:0000313" key="1">
    <source>
        <dbReference type="EMBL" id="PEN13859.1"/>
    </source>
</evidence>
<protein>
    <submittedName>
        <fullName evidence="1">Uncharacterized protein</fullName>
    </submittedName>
</protein>
<dbReference type="EMBL" id="PDEQ01000003">
    <property type="protein sequence ID" value="PEN13859.1"/>
    <property type="molecule type" value="Genomic_DNA"/>
</dbReference>
<dbReference type="AlphaFoldDB" id="A0A2A8CYQ0"/>
<accession>A0A2A8CYQ0</accession>